<name>A0A9X1RFM7_9BRAD</name>
<reference evidence="2" key="1">
    <citation type="submission" date="2022-01" db="EMBL/GenBank/DDBJ databases">
        <title>Genome sequnece data of strain Bradyrhizobium sp. nov.</title>
        <authorList>
            <person name="Zhang J."/>
        </authorList>
    </citation>
    <scope>NUCLEOTIDE SEQUENCE</scope>
    <source>
        <strain evidence="2">WYCCWR 13023</strain>
    </source>
</reference>
<keyword evidence="1" id="KW-0812">Transmembrane</keyword>
<evidence type="ECO:0000313" key="2">
    <source>
        <dbReference type="EMBL" id="MCG2631774.1"/>
    </source>
</evidence>
<comment type="caution">
    <text evidence="2">The sequence shown here is derived from an EMBL/GenBank/DDBJ whole genome shotgun (WGS) entry which is preliminary data.</text>
</comment>
<dbReference type="EMBL" id="JAKLTY010000032">
    <property type="protein sequence ID" value="MCG2631774.1"/>
    <property type="molecule type" value="Genomic_DNA"/>
</dbReference>
<protein>
    <submittedName>
        <fullName evidence="2">Uncharacterized protein</fullName>
    </submittedName>
</protein>
<sequence>MADRRALFRKDVTKVKRDATSESRQLMNRLKQMTPARFVRLPAKTLARLTAAQYREIVGAIAPEIGCPVPPPPPKPERETLGWRERWRLLPSSAQMTVITLVLTTVIVMAAVASPQAWRWTLTHIEIVRHQERSTWPRCARLSPYTDGCLYFPTDDMDWDALAAQLHMPPQQLYDDNKHLPPQFIPARAPIVVWRHRGRLVE</sequence>
<proteinExistence type="predicted"/>
<dbReference type="RefSeq" id="WP_237891760.1">
    <property type="nucleotide sequence ID" value="NZ_JAKLTY010000032.1"/>
</dbReference>
<keyword evidence="1" id="KW-0472">Membrane</keyword>
<evidence type="ECO:0000313" key="3">
    <source>
        <dbReference type="Proteomes" id="UP001139054"/>
    </source>
</evidence>
<keyword evidence="1" id="KW-1133">Transmembrane helix</keyword>
<organism evidence="2 3">
    <name type="scientific">Bradyrhizobium zhengyangense</name>
    <dbReference type="NCBI Taxonomy" id="2911009"/>
    <lineage>
        <taxon>Bacteria</taxon>
        <taxon>Pseudomonadati</taxon>
        <taxon>Pseudomonadota</taxon>
        <taxon>Alphaproteobacteria</taxon>
        <taxon>Hyphomicrobiales</taxon>
        <taxon>Nitrobacteraceae</taxon>
        <taxon>Bradyrhizobium</taxon>
    </lineage>
</organism>
<accession>A0A9X1RFM7</accession>
<dbReference type="Proteomes" id="UP001139054">
    <property type="component" value="Unassembled WGS sequence"/>
</dbReference>
<feature type="transmembrane region" description="Helical" evidence="1">
    <location>
        <begin position="94"/>
        <end position="113"/>
    </location>
</feature>
<evidence type="ECO:0000256" key="1">
    <source>
        <dbReference type="SAM" id="Phobius"/>
    </source>
</evidence>
<dbReference type="AlphaFoldDB" id="A0A9X1RFM7"/>
<gene>
    <name evidence="2" type="ORF">L6654_34615</name>
</gene>